<gene>
    <name evidence="5" type="ORF">SAMN05444580_101449</name>
</gene>
<organism evidence="5 6">
    <name type="scientific">Rhodococcus tukisamuensis</name>
    <dbReference type="NCBI Taxonomy" id="168276"/>
    <lineage>
        <taxon>Bacteria</taxon>
        <taxon>Bacillati</taxon>
        <taxon>Actinomycetota</taxon>
        <taxon>Actinomycetes</taxon>
        <taxon>Mycobacteriales</taxon>
        <taxon>Nocardiaceae</taxon>
        <taxon>Rhodococcus</taxon>
    </lineage>
</organism>
<proteinExistence type="predicted"/>
<keyword evidence="3" id="KW-0804">Transcription</keyword>
<protein>
    <submittedName>
        <fullName evidence="5">DNA-binding transcriptional regulator, MarR family</fullName>
    </submittedName>
</protein>
<accession>A0A1G6N6P0</accession>
<evidence type="ECO:0000259" key="4">
    <source>
        <dbReference type="PROSITE" id="PS50995"/>
    </source>
</evidence>
<reference evidence="5 6" key="1">
    <citation type="submission" date="2016-10" db="EMBL/GenBank/DDBJ databases">
        <authorList>
            <person name="de Groot N.N."/>
        </authorList>
    </citation>
    <scope>NUCLEOTIDE SEQUENCE [LARGE SCALE GENOMIC DNA]</scope>
    <source>
        <strain evidence="5 6">JCM 11308</strain>
    </source>
</reference>
<dbReference type="InterPro" id="IPR000835">
    <property type="entry name" value="HTH_MarR-typ"/>
</dbReference>
<sequence>MTPEELDPLADEIGNYLVRLSRVRDRTIAHAKASVGIDPAAYACLFRLLSDGPMRSGALADVMYTDPSTVSRQVAQLVGRGLVERQPDPTDGRASVLAVTDAGRAAAGRIRADRNERLGRLLEDWPVDDLRDFARLMDRFVSDYERMRPVFVAGLAKPTEQLGGATGVRSGR</sequence>
<dbReference type="GO" id="GO:0006950">
    <property type="term" value="P:response to stress"/>
    <property type="evidence" value="ECO:0007669"/>
    <property type="project" value="TreeGrafter"/>
</dbReference>
<dbReference type="PROSITE" id="PS01117">
    <property type="entry name" value="HTH_MARR_1"/>
    <property type="match status" value="1"/>
</dbReference>
<dbReference type="PANTHER" id="PTHR33164">
    <property type="entry name" value="TRANSCRIPTIONAL REGULATOR, MARR FAMILY"/>
    <property type="match status" value="1"/>
</dbReference>
<dbReference type="CDD" id="cd00090">
    <property type="entry name" value="HTH_ARSR"/>
    <property type="match status" value="1"/>
</dbReference>
<keyword evidence="2 5" id="KW-0238">DNA-binding</keyword>
<name>A0A1G6N6P0_9NOCA</name>
<dbReference type="Gene3D" id="1.10.10.10">
    <property type="entry name" value="Winged helix-like DNA-binding domain superfamily/Winged helix DNA-binding domain"/>
    <property type="match status" value="1"/>
</dbReference>
<dbReference type="EMBL" id="FNAB01000001">
    <property type="protein sequence ID" value="SDC63473.1"/>
    <property type="molecule type" value="Genomic_DNA"/>
</dbReference>
<dbReference type="InterPro" id="IPR011991">
    <property type="entry name" value="ArsR-like_HTH"/>
</dbReference>
<dbReference type="SMART" id="SM00347">
    <property type="entry name" value="HTH_MARR"/>
    <property type="match status" value="1"/>
</dbReference>
<dbReference type="AlphaFoldDB" id="A0A1G6N6P0"/>
<feature type="domain" description="HTH marR-type" evidence="4">
    <location>
        <begin position="10"/>
        <end position="142"/>
    </location>
</feature>
<evidence type="ECO:0000256" key="3">
    <source>
        <dbReference type="ARBA" id="ARBA00023163"/>
    </source>
</evidence>
<dbReference type="InterPro" id="IPR023187">
    <property type="entry name" value="Tscrpt_reg_MarR-type_CS"/>
</dbReference>
<keyword evidence="6" id="KW-1185">Reference proteome</keyword>
<dbReference type="InterPro" id="IPR039422">
    <property type="entry name" value="MarR/SlyA-like"/>
</dbReference>
<dbReference type="PROSITE" id="PS50995">
    <property type="entry name" value="HTH_MARR_2"/>
    <property type="match status" value="1"/>
</dbReference>
<evidence type="ECO:0000313" key="6">
    <source>
        <dbReference type="Proteomes" id="UP000199417"/>
    </source>
</evidence>
<dbReference type="GO" id="GO:0003677">
    <property type="term" value="F:DNA binding"/>
    <property type="evidence" value="ECO:0007669"/>
    <property type="project" value="UniProtKB-KW"/>
</dbReference>
<dbReference type="Proteomes" id="UP000199417">
    <property type="component" value="Unassembled WGS sequence"/>
</dbReference>
<dbReference type="InterPro" id="IPR036388">
    <property type="entry name" value="WH-like_DNA-bd_sf"/>
</dbReference>
<dbReference type="SUPFAM" id="SSF46785">
    <property type="entry name" value="Winged helix' DNA-binding domain"/>
    <property type="match status" value="1"/>
</dbReference>
<evidence type="ECO:0000256" key="2">
    <source>
        <dbReference type="ARBA" id="ARBA00023125"/>
    </source>
</evidence>
<dbReference type="STRING" id="168276.SAMN05444580_101449"/>
<keyword evidence="1" id="KW-0805">Transcription regulation</keyword>
<dbReference type="GO" id="GO:0003700">
    <property type="term" value="F:DNA-binding transcription factor activity"/>
    <property type="evidence" value="ECO:0007669"/>
    <property type="project" value="InterPro"/>
</dbReference>
<evidence type="ECO:0000256" key="1">
    <source>
        <dbReference type="ARBA" id="ARBA00023015"/>
    </source>
</evidence>
<evidence type="ECO:0000313" key="5">
    <source>
        <dbReference type="EMBL" id="SDC63473.1"/>
    </source>
</evidence>
<dbReference type="RefSeq" id="WP_072845484.1">
    <property type="nucleotide sequence ID" value="NZ_FNAB01000001.1"/>
</dbReference>
<dbReference type="Pfam" id="PF01047">
    <property type="entry name" value="MarR"/>
    <property type="match status" value="1"/>
</dbReference>
<dbReference type="InterPro" id="IPR036390">
    <property type="entry name" value="WH_DNA-bd_sf"/>
</dbReference>
<dbReference type="PANTHER" id="PTHR33164:SF57">
    <property type="entry name" value="MARR-FAMILY TRANSCRIPTIONAL REGULATOR"/>
    <property type="match status" value="1"/>
</dbReference>